<dbReference type="AlphaFoldDB" id="A0A1M6EJN6"/>
<evidence type="ECO:0000313" key="1">
    <source>
        <dbReference type="EMBL" id="SHI85674.1"/>
    </source>
</evidence>
<dbReference type="EMBL" id="FQYV01000006">
    <property type="protein sequence ID" value="SHI85674.1"/>
    <property type="molecule type" value="Genomic_DNA"/>
</dbReference>
<evidence type="ECO:0000313" key="2">
    <source>
        <dbReference type="Proteomes" id="UP000184172"/>
    </source>
</evidence>
<proteinExistence type="predicted"/>
<keyword evidence="2" id="KW-1185">Reference proteome</keyword>
<evidence type="ECO:0008006" key="3">
    <source>
        <dbReference type="Google" id="ProtNLM"/>
    </source>
</evidence>
<sequence>MGRLIMNKTLYIVVFLLIGIGAFAQIPKNEIDVNINVFPKEKPALSINSNALLAGEALLYKIAILNEANKESELSKIAYVSLRNQSDSVVFNHKLKLKNGSGYGDFFLPADLKTGVYNLIGYTNFSRNNTAEAIDEKTIYVVNTFMENRGVSKSADTVRVNAIDTKGVSSFTHGSNEQSIRIKTDKQSYGYREKVKLSLESPIKNKGNYVLSVRQVNPIEISNKVSMHSQQNSFKTFYLPELRGEVVTGVVLSKKNSTPVVNKEVSFTIPGKEFVFKLAKTDKYGRFFFSVLEDYNAEKSIIQIIGEKGDTENYELVLDDKNLILRNSKPSILKIDPNLKEWLQERSVQLQVENAYFEKKRDSVHPRKLHPTFFNDMGVLYRLDDFTRFSTVRETFVEIITLAAIRGSGVNTRFLVYNEYDPNKLGKFNDIPPLVLLDGMMIQDNEELLNYNARDIKSIRVVSKPYRYGPKLFSGIISIETIKGDFVLSEKNLIEKIALQPAVEEKQYFKPDYKEGSKLSRIPDYRVQLLWNPQVDLTSSEYTTAFYTSDVSGIFEILLEGYTNKGQFISTKSYFTVTEN</sequence>
<dbReference type="Proteomes" id="UP000184172">
    <property type="component" value="Unassembled WGS sequence"/>
</dbReference>
<name>A0A1M6EJN6_9FLAO</name>
<reference evidence="2" key="1">
    <citation type="submission" date="2016-11" db="EMBL/GenBank/DDBJ databases">
        <authorList>
            <person name="Varghese N."/>
            <person name="Submissions S."/>
        </authorList>
    </citation>
    <scope>NUCLEOTIDE SEQUENCE [LARGE SCALE GENOMIC DNA]</scope>
    <source>
        <strain evidence="2">DSM 26349</strain>
    </source>
</reference>
<protein>
    <recommendedName>
        <fullName evidence="3">MG2 domain-containing protein</fullName>
    </recommendedName>
</protein>
<gene>
    <name evidence="1" type="ORF">SAMN04487908_10683</name>
</gene>
<accession>A0A1M6EJN6</accession>
<dbReference type="STRING" id="797419.SAMN05216556_101154"/>
<organism evidence="1 2">
    <name type="scientific">Aequorivita viscosa</name>
    <dbReference type="NCBI Taxonomy" id="797419"/>
    <lineage>
        <taxon>Bacteria</taxon>
        <taxon>Pseudomonadati</taxon>
        <taxon>Bacteroidota</taxon>
        <taxon>Flavobacteriia</taxon>
        <taxon>Flavobacteriales</taxon>
        <taxon>Flavobacteriaceae</taxon>
        <taxon>Aequorivita</taxon>
    </lineage>
</organism>